<comment type="caution">
    <text evidence="1">The sequence shown here is derived from an EMBL/GenBank/DDBJ whole genome shotgun (WGS) entry which is preliminary data.</text>
</comment>
<evidence type="ECO:0000313" key="1">
    <source>
        <dbReference type="EMBL" id="GAA3638194.1"/>
    </source>
</evidence>
<organism evidence="1 2">
    <name type="scientific">Lentzea roselyniae</name>
    <dbReference type="NCBI Taxonomy" id="531940"/>
    <lineage>
        <taxon>Bacteria</taxon>
        <taxon>Bacillati</taxon>
        <taxon>Actinomycetota</taxon>
        <taxon>Actinomycetes</taxon>
        <taxon>Pseudonocardiales</taxon>
        <taxon>Pseudonocardiaceae</taxon>
        <taxon>Lentzea</taxon>
    </lineage>
</organism>
<gene>
    <name evidence="1" type="ORF">GCM10022267_25860</name>
</gene>
<evidence type="ECO:0000313" key="2">
    <source>
        <dbReference type="Proteomes" id="UP001500711"/>
    </source>
</evidence>
<protein>
    <submittedName>
        <fullName evidence="1">Uncharacterized protein</fullName>
    </submittedName>
</protein>
<proteinExistence type="predicted"/>
<dbReference type="RefSeq" id="WP_346129919.1">
    <property type="nucleotide sequence ID" value="NZ_BAABBE010000006.1"/>
</dbReference>
<keyword evidence="2" id="KW-1185">Reference proteome</keyword>
<accession>A0ABP7ART3</accession>
<dbReference type="Proteomes" id="UP001500711">
    <property type="component" value="Unassembled WGS sequence"/>
</dbReference>
<name>A0ABP7ART3_9PSEU</name>
<sequence length="76" mass="8150">MGPHDEAPNYPDGLDEAAIEALINEVAGELGVAPELLGGEPAVKRRRRRTTRRTLVGTVRVLRVHAVSVPARTEAA</sequence>
<reference evidence="2" key="1">
    <citation type="journal article" date="2019" name="Int. J. Syst. Evol. Microbiol.">
        <title>The Global Catalogue of Microorganisms (GCM) 10K type strain sequencing project: providing services to taxonomists for standard genome sequencing and annotation.</title>
        <authorList>
            <consortium name="The Broad Institute Genomics Platform"/>
            <consortium name="The Broad Institute Genome Sequencing Center for Infectious Disease"/>
            <person name="Wu L."/>
            <person name="Ma J."/>
        </authorList>
    </citation>
    <scope>NUCLEOTIDE SEQUENCE [LARGE SCALE GENOMIC DNA]</scope>
    <source>
        <strain evidence="2">JCM 17494</strain>
    </source>
</reference>
<dbReference type="EMBL" id="BAABBE010000006">
    <property type="protein sequence ID" value="GAA3638194.1"/>
    <property type="molecule type" value="Genomic_DNA"/>
</dbReference>